<name>A0A2U9PR72_MYCSE</name>
<gene>
    <name evidence="2" type="ORF">D806_032950</name>
</gene>
<evidence type="ECO:0000313" key="3">
    <source>
        <dbReference type="Proteomes" id="UP000011200"/>
    </source>
</evidence>
<dbReference type="InterPro" id="IPR046036">
    <property type="entry name" value="DUF5994"/>
</dbReference>
<protein>
    <submittedName>
        <fullName evidence="2">Uncharacterized protein</fullName>
    </submittedName>
</protein>
<dbReference type="Proteomes" id="UP000011200">
    <property type="component" value="Chromosome"/>
</dbReference>
<organism evidence="2 3">
    <name type="scientific">Mycolicibacterium smegmatis (strain MKD8)</name>
    <name type="common">Mycobacterium smegmatis</name>
    <dbReference type="NCBI Taxonomy" id="1214915"/>
    <lineage>
        <taxon>Bacteria</taxon>
        <taxon>Bacillati</taxon>
        <taxon>Actinomycetota</taxon>
        <taxon>Actinomycetes</taxon>
        <taxon>Mycobacteriales</taxon>
        <taxon>Mycobacteriaceae</taxon>
        <taxon>Mycolicibacterium</taxon>
    </lineage>
</organism>
<feature type="region of interest" description="Disordered" evidence="1">
    <location>
        <begin position="147"/>
        <end position="174"/>
    </location>
</feature>
<evidence type="ECO:0000256" key="1">
    <source>
        <dbReference type="SAM" id="MobiDB-lite"/>
    </source>
</evidence>
<proteinExistence type="predicted"/>
<dbReference type="Pfam" id="PF19457">
    <property type="entry name" value="DUF5994"/>
    <property type="match status" value="1"/>
</dbReference>
<dbReference type="AlphaFoldDB" id="A0A2U9PR72"/>
<evidence type="ECO:0000313" key="2">
    <source>
        <dbReference type="EMBL" id="AWT54267.1"/>
    </source>
</evidence>
<reference evidence="2 3" key="1">
    <citation type="journal article" date="2013" name="Genome Announc.">
        <title>Draft genome sequence of MKD8, a conjugal recipient Mycobacterium smegmatis strain.</title>
        <authorList>
            <person name="Gray T.A."/>
            <person name="Palumbo M.J."/>
            <person name="Derbyshire K.M."/>
        </authorList>
    </citation>
    <scope>NUCLEOTIDE SEQUENCE [LARGE SCALE GENOMIC DNA]</scope>
    <source>
        <strain evidence="2 3">MKD8</strain>
    </source>
</reference>
<reference evidence="3" key="2">
    <citation type="submission" date="2018-03" db="EMBL/GenBank/DDBJ databases">
        <authorList>
            <person name="Derbyshire K."/>
            <person name="Gray T.A."/>
            <person name="Champion M."/>
        </authorList>
    </citation>
    <scope>NUCLEOTIDE SEQUENCE [LARGE SCALE GENOMIC DNA]</scope>
    <source>
        <strain evidence="3">MKD8</strain>
    </source>
</reference>
<sequence>MTPQQTRRNDQNSIVPARTPRLRLKPKAPQSGYVDGAWWPPSDDLRAELPDLLAVLSVRLGRIDRVLYHLNAWAEAPRKLITGGRTVRLDGYRLQPINTIDVLGLDGDRLTLLVIPPHTNANDAHRTMMTAAQPHNAATVDGLLTISQRDRDTRNQASTAQERWESEGGTTASLRLAQLPG</sequence>
<dbReference type="EMBL" id="CP027541">
    <property type="protein sequence ID" value="AWT54267.1"/>
    <property type="molecule type" value="Genomic_DNA"/>
</dbReference>
<accession>A0A2U9PR72</accession>